<organism evidence="3 4">
    <name type="scientific">Nocardia pulmonis</name>
    <dbReference type="NCBI Taxonomy" id="2951408"/>
    <lineage>
        <taxon>Bacteria</taxon>
        <taxon>Bacillati</taxon>
        <taxon>Actinomycetota</taxon>
        <taxon>Actinomycetes</taxon>
        <taxon>Mycobacteriales</taxon>
        <taxon>Nocardiaceae</taxon>
        <taxon>Nocardia</taxon>
    </lineage>
</organism>
<dbReference type="AlphaFoldDB" id="A0A9X2IYJ9"/>
<feature type="domain" description="Mce/MlaD" evidence="2">
    <location>
        <begin position="38"/>
        <end position="108"/>
    </location>
</feature>
<proteinExistence type="predicted"/>
<evidence type="ECO:0000259" key="2">
    <source>
        <dbReference type="Pfam" id="PF02470"/>
    </source>
</evidence>
<dbReference type="RefSeq" id="WP_251911212.1">
    <property type="nucleotide sequence ID" value="NZ_JAMRXG010000004.1"/>
</dbReference>
<keyword evidence="1" id="KW-0732">Signal</keyword>
<keyword evidence="4" id="KW-1185">Reference proteome</keyword>
<accession>A0A9X2IYJ9</accession>
<evidence type="ECO:0000313" key="3">
    <source>
        <dbReference type="EMBL" id="MCM6774011.1"/>
    </source>
</evidence>
<dbReference type="EMBL" id="JAMRXG010000004">
    <property type="protein sequence ID" value="MCM6774011.1"/>
    <property type="molecule type" value="Genomic_DNA"/>
</dbReference>
<gene>
    <name evidence="3" type="ORF">NDR86_11055</name>
</gene>
<reference evidence="3" key="1">
    <citation type="submission" date="2022-06" db="EMBL/GenBank/DDBJ databases">
        <title>Novel species in genus nocardia.</title>
        <authorList>
            <person name="Li F."/>
        </authorList>
    </citation>
    <scope>NUCLEOTIDE SEQUENCE</scope>
    <source>
        <strain evidence="3">CDC141</strain>
    </source>
</reference>
<dbReference type="InterPro" id="IPR003399">
    <property type="entry name" value="Mce/MlaD"/>
</dbReference>
<protein>
    <submittedName>
        <fullName evidence="3">MCE family protein</fullName>
    </submittedName>
</protein>
<dbReference type="Pfam" id="PF02470">
    <property type="entry name" value="MlaD"/>
    <property type="match status" value="1"/>
</dbReference>
<feature type="signal peptide" evidence="1">
    <location>
        <begin position="1"/>
        <end position="23"/>
    </location>
</feature>
<name>A0A9X2IYJ9_9NOCA</name>
<evidence type="ECO:0000256" key="1">
    <source>
        <dbReference type="SAM" id="SignalP"/>
    </source>
</evidence>
<dbReference type="InterPro" id="IPR052336">
    <property type="entry name" value="MlaD_Phospholipid_Transporter"/>
</dbReference>
<dbReference type="NCBIfam" id="TIGR00996">
    <property type="entry name" value="Mtu_fam_mce"/>
    <property type="match status" value="1"/>
</dbReference>
<dbReference type="PANTHER" id="PTHR33371">
    <property type="entry name" value="INTERMEMBRANE PHOSPHOLIPID TRANSPORT SYSTEM BINDING PROTEIN MLAD-RELATED"/>
    <property type="match status" value="1"/>
</dbReference>
<evidence type="ECO:0000313" key="4">
    <source>
        <dbReference type="Proteomes" id="UP001139157"/>
    </source>
</evidence>
<dbReference type="InterPro" id="IPR005693">
    <property type="entry name" value="Mce"/>
</dbReference>
<dbReference type="PANTHER" id="PTHR33371:SF4">
    <property type="entry name" value="INTERMEMBRANE PHOSPHOLIPID TRANSPORT SYSTEM BINDING PROTEIN MLAD"/>
    <property type="match status" value="1"/>
</dbReference>
<comment type="caution">
    <text evidence="3">The sequence shown here is derived from an EMBL/GenBank/DDBJ whole genome shotgun (WGS) entry which is preliminary data.</text>
</comment>
<dbReference type="GO" id="GO:0005576">
    <property type="term" value="C:extracellular region"/>
    <property type="evidence" value="ECO:0007669"/>
    <property type="project" value="TreeGrafter"/>
</dbReference>
<dbReference type="Proteomes" id="UP001139157">
    <property type="component" value="Unassembled WGS sequence"/>
</dbReference>
<sequence length="303" mass="31223">MKHTIRRVIGSAATLLVTTTAVGAWSSVPNPLADTAAVCAEFTDAVGLYAGNSVTVLGVPVGKVTTVEPAGDRVRVHMWVDSDIRLPATVGAATLSDSMLTDRHVELTGTDAAGPALDRSGCIPLDRTQTPKSVSDLYASANKLTAALGDGGDTLGALLSTAAQQVGGQGTAVRDLLARASALIGDPNARDRQLSQLFDKLAGLTTTAAADALLLQRALDETGPAMDTFSTNFRGGVRDIVGTGTEFSPVLGRIHDQYYELLMAVLDIAVPVAHAVVPLARPIGTILDLLPLAQNAPATGAPR</sequence>
<feature type="chain" id="PRO_5040899295" evidence="1">
    <location>
        <begin position="24"/>
        <end position="303"/>
    </location>
</feature>